<dbReference type="Proteomes" id="UP000539111">
    <property type="component" value="Unassembled WGS sequence"/>
</dbReference>
<dbReference type="InterPro" id="IPR010093">
    <property type="entry name" value="SinI_DNA-bd"/>
</dbReference>
<dbReference type="EMBL" id="JACBZP010000001">
    <property type="protein sequence ID" value="NYI66069.1"/>
    <property type="molecule type" value="Genomic_DNA"/>
</dbReference>
<dbReference type="RefSeq" id="WP_179425179.1">
    <property type="nucleotide sequence ID" value="NZ_JACBZP010000001.1"/>
</dbReference>
<dbReference type="SUPFAM" id="SSF46955">
    <property type="entry name" value="Putative DNA-binding domain"/>
    <property type="match status" value="1"/>
</dbReference>
<dbReference type="Pfam" id="PF12728">
    <property type="entry name" value="HTH_17"/>
    <property type="match status" value="1"/>
</dbReference>
<dbReference type="AlphaFoldDB" id="A0A7Z0CZA2"/>
<dbReference type="InterPro" id="IPR009061">
    <property type="entry name" value="DNA-bd_dom_put_sf"/>
</dbReference>
<protein>
    <submittedName>
        <fullName evidence="2">Excisionase family DNA binding protein</fullName>
    </submittedName>
</protein>
<dbReference type="GO" id="GO:0003677">
    <property type="term" value="F:DNA binding"/>
    <property type="evidence" value="ECO:0007669"/>
    <property type="project" value="InterPro"/>
</dbReference>
<dbReference type="InterPro" id="IPR041657">
    <property type="entry name" value="HTH_17"/>
</dbReference>
<evidence type="ECO:0000313" key="2">
    <source>
        <dbReference type="EMBL" id="NYI66069.1"/>
    </source>
</evidence>
<organism evidence="2 3">
    <name type="scientific">Spelaeicoccus albus</name>
    <dbReference type="NCBI Taxonomy" id="1280376"/>
    <lineage>
        <taxon>Bacteria</taxon>
        <taxon>Bacillati</taxon>
        <taxon>Actinomycetota</taxon>
        <taxon>Actinomycetes</taxon>
        <taxon>Micrococcales</taxon>
        <taxon>Brevibacteriaceae</taxon>
        <taxon>Spelaeicoccus</taxon>
    </lineage>
</organism>
<dbReference type="NCBIfam" id="TIGR01764">
    <property type="entry name" value="excise"/>
    <property type="match status" value="1"/>
</dbReference>
<keyword evidence="3" id="KW-1185">Reference proteome</keyword>
<evidence type="ECO:0000313" key="3">
    <source>
        <dbReference type="Proteomes" id="UP000539111"/>
    </source>
</evidence>
<accession>A0A7Z0CZA2</accession>
<sequence length="77" mass="8547">MDTRSGEARHSSLLTVEDLATQLGLSVSSIYRMRSTGESLPRAAKLGSRAVRWRQTDVDAWVEDHLEPSAHLPSEAR</sequence>
<comment type="caution">
    <text evidence="2">The sequence shown here is derived from an EMBL/GenBank/DDBJ whole genome shotgun (WGS) entry which is preliminary data.</text>
</comment>
<name>A0A7Z0CZA2_9MICO</name>
<feature type="domain" description="Helix-turn-helix" evidence="1">
    <location>
        <begin position="13"/>
        <end position="64"/>
    </location>
</feature>
<dbReference type="Gene3D" id="1.10.238.160">
    <property type="match status" value="1"/>
</dbReference>
<evidence type="ECO:0000259" key="1">
    <source>
        <dbReference type="Pfam" id="PF12728"/>
    </source>
</evidence>
<gene>
    <name evidence="2" type="ORF">BJY26_000375</name>
</gene>
<proteinExistence type="predicted"/>
<reference evidence="2 3" key="1">
    <citation type="submission" date="2020-07" db="EMBL/GenBank/DDBJ databases">
        <title>Sequencing the genomes of 1000 actinobacteria strains.</title>
        <authorList>
            <person name="Klenk H.-P."/>
        </authorList>
    </citation>
    <scope>NUCLEOTIDE SEQUENCE [LARGE SCALE GENOMIC DNA]</scope>
    <source>
        <strain evidence="2 3">DSM 26341</strain>
    </source>
</reference>